<proteinExistence type="predicted"/>
<dbReference type="GO" id="GO:0004523">
    <property type="term" value="F:RNA-DNA hybrid ribonuclease activity"/>
    <property type="evidence" value="ECO:0007669"/>
    <property type="project" value="InterPro"/>
</dbReference>
<evidence type="ECO:0000259" key="1">
    <source>
        <dbReference type="Pfam" id="PF13456"/>
    </source>
</evidence>
<comment type="caution">
    <text evidence="2">The sequence shown here is derived from an EMBL/GenBank/DDBJ whole genome shotgun (WGS) entry which is preliminary data.</text>
</comment>
<sequence length="52" mass="5963">MLEGLKLAWERGFRQVEVETDNALLLEILHSGFACVNNIAKVRLLHTWIAKD</sequence>
<organism evidence="2 3">
    <name type="scientific">Gossypium aridum</name>
    <name type="common">American cotton</name>
    <name type="synonym">Erioxylum aridum</name>
    <dbReference type="NCBI Taxonomy" id="34290"/>
    <lineage>
        <taxon>Eukaryota</taxon>
        <taxon>Viridiplantae</taxon>
        <taxon>Streptophyta</taxon>
        <taxon>Embryophyta</taxon>
        <taxon>Tracheophyta</taxon>
        <taxon>Spermatophyta</taxon>
        <taxon>Magnoliopsida</taxon>
        <taxon>eudicotyledons</taxon>
        <taxon>Gunneridae</taxon>
        <taxon>Pentapetalae</taxon>
        <taxon>rosids</taxon>
        <taxon>malvids</taxon>
        <taxon>Malvales</taxon>
        <taxon>Malvaceae</taxon>
        <taxon>Malvoideae</taxon>
        <taxon>Gossypium</taxon>
    </lineage>
</organism>
<feature type="domain" description="RNase H type-1" evidence="1">
    <location>
        <begin position="2"/>
        <end position="38"/>
    </location>
</feature>
<keyword evidence="3" id="KW-1185">Reference proteome</keyword>
<dbReference type="EMBL" id="JABFAA010000002">
    <property type="protein sequence ID" value="MBA0677321.1"/>
    <property type="molecule type" value="Genomic_DNA"/>
</dbReference>
<evidence type="ECO:0000313" key="2">
    <source>
        <dbReference type="EMBL" id="MBA0677321.1"/>
    </source>
</evidence>
<reference evidence="2 3" key="1">
    <citation type="journal article" date="2019" name="Genome Biol. Evol.">
        <title>Insights into the evolution of the New World diploid cottons (Gossypium, subgenus Houzingenia) based on genome sequencing.</title>
        <authorList>
            <person name="Grover C.E."/>
            <person name="Arick M.A. 2nd"/>
            <person name="Thrash A."/>
            <person name="Conover J.L."/>
            <person name="Sanders W.S."/>
            <person name="Peterson D.G."/>
            <person name="Frelichowski J.E."/>
            <person name="Scheffler J.A."/>
            <person name="Scheffler B.E."/>
            <person name="Wendel J.F."/>
        </authorList>
    </citation>
    <scope>NUCLEOTIDE SEQUENCE [LARGE SCALE GENOMIC DNA]</scope>
    <source>
        <strain evidence="2">185</strain>
        <tissue evidence="2">Leaf</tissue>
    </source>
</reference>
<dbReference type="Pfam" id="PF13456">
    <property type="entry name" value="RVT_3"/>
    <property type="match status" value="1"/>
</dbReference>
<accession>A0A7J8WQG7</accession>
<dbReference type="AlphaFoldDB" id="A0A7J8WQG7"/>
<dbReference type="GO" id="GO:0003676">
    <property type="term" value="F:nucleic acid binding"/>
    <property type="evidence" value="ECO:0007669"/>
    <property type="project" value="InterPro"/>
</dbReference>
<name>A0A7J8WQG7_GOSAI</name>
<evidence type="ECO:0000313" key="3">
    <source>
        <dbReference type="Proteomes" id="UP000593577"/>
    </source>
</evidence>
<protein>
    <recommendedName>
        <fullName evidence="1">RNase H type-1 domain-containing protein</fullName>
    </recommendedName>
</protein>
<dbReference type="InterPro" id="IPR002156">
    <property type="entry name" value="RNaseH_domain"/>
</dbReference>
<gene>
    <name evidence="2" type="ORF">Goari_018736</name>
</gene>
<dbReference type="Proteomes" id="UP000593577">
    <property type="component" value="Unassembled WGS sequence"/>
</dbReference>